<evidence type="ECO:0000313" key="7">
    <source>
        <dbReference type="EMBL" id="EHP38028.1"/>
    </source>
</evidence>
<evidence type="ECO:0000256" key="1">
    <source>
        <dbReference type="ARBA" id="ARBA00001966"/>
    </source>
</evidence>
<keyword evidence="2" id="KW-0004">4Fe-4S</keyword>
<keyword evidence="4" id="KW-0479">Metal-binding</keyword>
<dbReference type="RefSeq" id="WP_006164030.1">
    <property type="nucleotide sequence ID" value="NZ_AHJE01000153.1"/>
</dbReference>
<keyword evidence="3" id="KW-0949">S-adenosyl-L-methionine</keyword>
<evidence type="ECO:0000313" key="8">
    <source>
        <dbReference type="Proteomes" id="UP000005808"/>
    </source>
</evidence>
<dbReference type="SUPFAM" id="SSF102114">
    <property type="entry name" value="Radical SAM enzymes"/>
    <property type="match status" value="1"/>
</dbReference>
<dbReference type="Pfam" id="PF13353">
    <property type="entry name" value="Fer4_12"/>
    <property type="match status" value="1"/>
</dbReference>
<dbReference type="GO" id="GO:0004748">
    <property type="term" value="F:ribonucleoside-diphosphate reductase activity, thioredoxin disulfide as acceptor"/>
    <property type="evidence" value="ECO:0007669"/>
    <property type="project" value="TreeGrafter"/>
</dbReference>
<sequence>MSGAAAALALSRLHFPVTTLGPGQRVGIWLQGCSIRCPGCISADTWQAGSGRSVSVTALMAMLAPWLAQAEGITISGGEPFDQPEGLLALLPALRAASPLDILVYSGHPIEALAPVLARADGLIDALISDPFALHAPQTLALRGSDNQRLHLLTPLGRARFAAFERPLAAHDRALDLMFDDDGTVWLAGIPRRGDLGRLRTLLQAQGHTITITEDRAARRAEPNGYSQP</sequence>
<evidence type="ECO:0000256" key="6">
    <source>
        <dbReference type="ARBA" id="ARBA00023014"/>
    </source>
</evidence>
<dbReference type="AlphaFoldDB" id="H1SHI4"/>
<evidence type="ECO:0000256" key="3">
    <source>
        <dbReference type="ARBA" id="ARBA00022691"/>
    </source>
</evidence>
<keyword evidence="6" id="KW-0411">Iron-sulfur</keyword>
<dbReference type="PATRIC" id="fig|1127483.3.peg.7878"/>
<dbReference type="InterPro" id="IPR058240">
    <property type="entry name" value="rSAM_sf"/>
</dbReference>
<evidence type="ECO:0000256" key="5">
    <source>
        <dbReference type="ARBA" id="ARBA00023004"/>
    </source>
</evidence>
<dbReference type="InterPro" id="IPR034457">
    <property type="entry name" value="Organic_radical-activating"/>
</dbReference>
<comment type="caution">
    <text evidence="7">The sequence shown here is derived from an EMBL/GenBank/DDBJ whole genome shotgun (WGS) entry which is preliminary data.</text>
</comment>
<keyword evidence="5" id="KW-0408">Iron</keyword>
<evidence type="ECO:0000256" key="4">
    <source>
        <dbReference type="ARBA" id="ARBA00022723"/>
    </source>
</evidence>
<dbReference type="PANTHER" id="PTHR30352">
    <property type="entry name" value="PYRUVATE FORMATE-LYASE-ACTIVATING ENZYME"/>
    <property type="match status" value="1"/>
</dbReference>
<name>H1SHI4_9BURK</name>
<dbReference type="EMBL" id="AHJE01000153">
    <property type="protein sequence ID" value="EHP38028.1"/>
    <property type="molecule type" value="Genomic_DNA"/>
</dbReference>
<reference evidence="7 8" key="1">
    <citation type="journal article" date="2012" name="J. Bacteriol.">
        <title>De Novo Genome Project of Cupriavidus basilensis OR16.</title>
        <authorList>
            <person name="Cserhati M."/>
            <person name="Kriszt B."/>
            <person name="Szoboszlay S."/>
            <person name="Toth A."/>
            <person name="Szabo I."/>
            <person name="Tancsics A."/>
            <person name="Nagy I."/>
            <person name="Horvath B."/>
            <person name="Nagy I."/>
            <person name="Kukolya J."/>
        </authorList>
    </citation>
    <scope>NUCLEOTIDE SEQUENCE [LARGE SCALE GENOMIC DNA]</scope>
    <source>
        <strain evidence="7 8">OR16</strain>
    </source>
</reference>
<dbReference type="GO" id="GO:0051539">
    <property type="term" value="F:4 iron, 4 sulfur cluster binding"/>
    <property type="evidence" value="ECO:0007669"/>
    <property type="project" value="UniProtKB-KW"/>
</dbReference>
<accession>H1SHI4</accession>
<gene>
    <name evidence="7" type="ORF">OR16_39584</name>
</gene>
<dbReference type="Proteomes" id="UP000005808">
    <property type="component" value="Unassembled WGS sequence"/>
</dbReference>
<dbReference type="SFLD" id="SFLDS00029">
    <property type="entry name" value="Radical_SAM"/>
    <property type="match status" value="1"/>
</dbReference>
<evidence type="ECO:0000256" key="2">
    <source>
        <dbReference type="ARBA" id="ARBA00022485"/>
    </source>
</evidence>
<proteinExistence type="predicted"/>
<dbReference type="InterPro" id="IPR013785">
    <property type="entry name" value="Aldolase_TIM"/>
</dbReference>
<dbReference type="GO" id="GO:0046872">
    <property type="term" value="F:metal ion binding"/>
    <property type="evidence" value="ECO:0007669"/>
    <property type="project" value="UniProtKB-KW"/>
</dbReference>
<comment type="cofactor">
    <cofactor evidence="1">
        <name>[4Fe-4S] cluster</name>
        <dbReference type="ChEBI" id="CHEBI:49883"/>
    </cofactor>
</comment>
<organism evidence="7 8">
    <name type="scientific">Cupriavidus basilensis OR16</name>
    <dbReference type="NCBI Taxonomy" id="1127483"/>
    <lineage>
        <taxon>Bacteria</taxon>
        <taxon>Pseudomonadati</taxon>
        <taxon>Pseudomonadota</taxon>
        <taxon>Betaproteobacteria</taxon>
        <taxon>Burkholderiales</taxon>
        <taxon>Burkholderiaceae</taxon>
        <taxon>Cupriavidus</taxon>
    </lineage>
</organism>
<protein>
    <submittedName>
        <fullName evidence="7">Organic radical activating enzyme family protein</fullName>
    </submittedName>
</protein>
<dbReference type="PANTHER" id="PTHR30352:SF2">
    <property type="entry name" value="ANAEROBIC RIBONUCLEOSIDE-TRIPHOSPHATE REDUCTASE-ACTIVATING PROTEIN"/>
    <property type="match status" value="1"/>
</dbReference>
<dbReference type="InterPro" id="IPR007197">
    <property type="entry name" value="rSAM"/>
</dbReference>
<dbReference type="Gene3D" id="3.20.20.70">
    <property type="entry name" value="Aldolase class I"/>
    <property type="match status" value="1"/>
</dbReference>